<dbReference type="InterPro" id="IPR050595">
    <property type="entry name" value="Bact_response_regulator"/>
</dbReference>
<evidence type="ECO:0000256" key="2">
    <source>
        <dbReference type="PROSITE-ProRule" id="PRU00169"/>
    </source>
</evidence>
<dbReference type="PANTHER" id="PTHR44591">
    <property type="entry name" value="STRESS RESPONSE REGULATOR PROTEIN 1"/>
    <property type="match status" value="1"/>
</dbReference>
<dbReference type="PANTHER" id="PTHR44591:SF3">
    <property type="entry name" value="RESPONSE REGULATORY DOMAIN-CONTAINING PROTEIN"/>
    <property type="match status" value="1"/>
</dbReference>
<dbReference type="GO" id="GO:0000160">
    <property type="term" value="P:phosphorelay signal transduction system"/>
    <property type="evidence" value="ECO:0007669"/>
    <property type="project" value="InterPro"/>
</dbReference>
<keyword evidence="3" id="KW-0812">Transmembrane</keyword>
<dbReference type="Pfam" id="PF00072">
    <property type="entry name" value="Response_reg"/>
    <property type="match status" value="1"/>
</dbReference>
<keyword evidence="3" id="KW-0472">Membrane</keyword>
<name>A0A2P1QRB9_9LEPT</name>
<sequence length="138" mass="15797">MRKKNVLIVDDNDRYANNLKVWFEKKEFEVMRAVNAAQGWEIYSKDRSFFHTIVTDITMETQTSGLWMIRKIHKDGYGGNKIIATTGFDFPGVMFFSSLILPYFAGVGWMVPKVPLKEGKVVFLSTSLKSNVSFESVL</sequence>
<evidence type="ECO:0000313" key="6">
    <source>
        <dbReference type="Proteomes" id="UP000033961"/>
    </source>
</evidence>
<dbReference type="InterPro" id="IPR011006">
    <property type="entry name" value="CheY-like_superfamily"/>
</dbReference>
<accession>A0A2P1QRB9</accession>
<proteinExistence type="predicted"/>
<gene>
    <name evidence="5" type="ORF">XB16_1130</name>
</gene>
<dbReference type="AlphaFoldDB" id="A0A2P1QRB9"/>
<feature type="modified residue" description="4-aspartylphosphate" evidence="2">
    <location>
        <position position="56"/>
    </location>
</feature>
<feature type="transmembrane region" description="Helical" evidence="3">
    <location>
        <begin position="90"/>
        <end position="111"/>
    </location>
</feature>
<dbReference type="PROSITE" id="PS50110">
    <property type="entry name" value="RESPONSE_REGULATORY"/>
    <property type="match status" value="1"/>
</dbReference>
<dbReference type="Proteomes" id="UP000033961">
    <property type="component" value="Chromosome I"/>
</dbReference>
<feature type="domain" description="Response regulatory" evidence="4">
    <location>
        <begin position="5"/>
        <end position="138"/>
    </location>
</feature>
<keyword evidence="1 2" id="KW-0597">Phosphoprotein</keyword>
<evidence type="ECO:0000256" key="3">
    <source>
        <dbReference type="SAM" id="Phobius"/>
    </source>
</evidence>
<evidence type="ECO:0000313" key="5">
    <source>
        <dbReference type="EMBL" id="AVQ11462.1"/>
    </source>
</evidence>
<reference evidence="5 6" key="1">
    <citation type="journal article" date="2015" name="Genome Announc.">
        <title>Draft Genome Sequences of Leptospira santarosai Strains U160, U164, and U233, Isolated from Asymptomatic Cattle.</title>
        <authorList>
            <person name="Kremer F.S."/>
            <person name="Eslabao M.R."/>
            <person name="Provisor M."/>
            <person name="Woloski R.D."/>
            <person name="Ramires O.V."/>
            <person name="Moreno L.Z."/>
            <person name="Moreno A.M."/>
            <person name="Hamond C."/>
            <person name="Lilenbaum W."/>
            <person name="Dellagostin O.A."/>
        </authorList>
    </citation>
    <scope>NUCLEOTIDE SEQUENCE [LARGE SCALE GENOMIC DNA]</scope>
    <source>
        <strain evidence="5 6">U160</strain>
    </source>
</reference>
<organism evidence="5 6">
    <name type="scientific">Leptospira santarosai</name>
    <dbReference type="NCBI Taxonomy" id="28183"/>
    <lineage>
        <taxon>Bacteria</taxon>
        <taxon>Pseudomonadati</taxon>
        <taxon>Spirochaetota</taxon>
        <taxon>Spirochaetia</taxon>
        <taxon>Leptospirales</taxon>
        <taxon>Leptospiraceae</taxon>
        <taxon>Leptospira</taxon>
    </lineage>
</organism>
<keyword evidence="3" id="KW-1133">Transmembrane helix</keyword>
<dbReference type="SUPFAM" id="SSF52172">
    <property type="entry name" value="CheY-like"/>
    <property type="match status" value="1"/>
</dbReference>
<dbReference type="Gene3D" id="3.40.50.2300">
    <property type="match status" value="1"/>
</dbReference>
<dbReference type="InterPro" id="IPR001789">
    <property type="entry name" value="Sig_transdc_resp-reg_receiver"/>
</dbReference>
<evidence type="ECO:0000256" key="1">
    <source>
        <dbReference type="ARBA" id="ARBA00022553"/>
    </source>
</evidence>
<evidence type="ECO:0000259" key="4">
    <source>
        <dbReference type="PROSITE" id="PS50110"/>
    </source>
</evidence>
<protein>
    <submittedName>
        <fullName evidence="5">Response regulator receiver domain protein</fullName>
    </submittedName>
</protein>
<dbReference type="EMBL" id="CP027843">
    <property type="protein sequence ID" value="AVQ11462.1"/>
    <property type="molecule type" value="Genomic_DNA"/>
</dbReference>